<dbReference type="InterPro" id="IPR001810">
    <property type="entry name" value="F-box_dom"/>
</dbReference>
<organism evidence="2 3">
    <name type="scientific">Imshaugia aleurites</name>
    <dbReference type="NCBI Taxonomy" id="172621"/>
    <lineage>
        <taxon>Eukaryota</taxon>
        <taxon>Fungi</taxon>
        <taxon>Dikarya</taxon>
        <taxon>Ascomycota</taxon>
        <taxon>Pezizomycotina</taxon>
        <taxon>Lecanoromycetes</taxon>
        <taxon>OSLEUM clade</taxon>
        <taxon>Lecanoromycetidae</taxon>
        <taxon>Lecanorales</taxon>
        <taxon>Lecanorineae</taxon>
        <taxon>Parmeliaceae</taxon>
        <taxon>Imshaugia</taxon>
    </lineage>
</organism>
<dbReference type="OrthoDB" id="5422579at2759"/>
<feature type="domain" description="F-box" evidence="1">
    <location>
        <begin position="32"/>
        <end position="89"/>
    </location>
</feature>
<keyword evidence="3" id="KW-1185">Reference proteome</keyword>
<accession>A0A8H3F3X5</accession>
<dbReference type="EMBL" id="CAJPDT010000018">
    <property type="protein sequence ID" value="CAF9917163.1"/>
    <property type="molecule type" value="Genomic_DNA"/>
</dbReference>
<proteinExistence type="predicted"/>
<reference evidence="2" key="1">
    <citation type="submission" date="2021-03" db="EMBL/GenBank/DDBJ databases">
        <authorList>
            <person name="Tagirdzhanova G."/>
        </authorList>
    </citation>
    <scope>NUCLEOTIDE SEQUENCE</scope>
</reference>
<sequence>MTKKNPRLAANVARVPKAVRRTLRPSAPKSIDFPIDKLPTELIHMICVYLKPTELANLRLVSRLATSIALEYMVPEVHLILAKDNFAQLKALAEHPIASKYVTSLFFEADKLGVLPRKHWEHIVAGPEYVRQIEELRLRGRPCPHASDRSLRTYKRELVKLSTTPRHHYTEEEMDQAFGKYCDFIQFQQDLQDVAAQEKEVAEAMKHFPHLKQMTMATQSCIRGWTMKLSKTFAPAFCNYYETDNQRDDMSEPLGLQQMRSLLLGAYHAGLKVEDLQCGVVSWRILQQDAETFTRMRDSVSNVKNLRLEFATGDADYDTPRAELETEACSSYLEAGCLRDFVTAAPALEHLQIGFQFNEPTWPTYLKHVVGEHHWPSLKTVKLEMIGTSEDDLVSFCSRHAGTLRSLHLTSVGLVDGEWFSAFHRMRKVLTLDSMVVAGRLEGLDEGLDFDIGSDEYSPELKEGIEAYFLGPCSKDEASLDDFLDFYLPNTDDWWSESDSNDDMW</sequence>
<evidence type="ECO:0000259" key="1">
    <source>
        <dbReference type="PROSITE" id="PS50181"/>
    </source>
</evidence>
<evidence type="ECO:0000313" key="3">
    <source>
        <dbReference type="Proteomes" id="UP000664534"/>
    </source>
</evidence>
<dbReference type="AlphaFoldDB" id="A0A8H3F3X5"/>
<dbReference type="SUPFAM" id="SSF81383">
    <property type="entry name" value="F-box domain"/>
    <property type="match status" value="1"/>
</dbReference>
<gene>
    <name evidence="2" type="ORF">IMSHALPRED_003481</name>
</gene>
<name>A0A8H3F3X5_9LECA</name>
<dbReference type="InterPro" id="IPR036047">
    <property type="entry name" value="F-box-like_dom_sf"/>
</dbReference>
<dbReference type="PROSITE" id="PS50181">
    <property type="entry name" value="FBOX"/>
    <property type="match status" value="1"/>
</dbReference>
<protein>
    <recommendedName>
        <fullName evidence="1">F-box domain-containing protein</fullName>
    </recommendedName>
</protein>
<dbReference type="Proteomes" id="UP000664534">
    <property type="component" value="Unassembled WGS sequence"/>
</dbReference>
<evidence type="ECO:0000313" key="2">
    <source>
        <dbReference type="EMBL" id="CAF9917163.1"/>
    </source>
</evidence>
<dbReference type="Pfam" id="PF12937">
    <property type="entry name" value="F-box-like"/>
    <property type="match status" value="1"/>
</dbReference>
<comment type="caution">
    <text evidence="2">The sequence shown here is derived from an EMBL/GenBank/DDBJ whole genome shotgun (WGS) entry which is preliminary data.</text>
</comment>